<comment type="subcellular location">
    <subcellularLocation>
        <location evidence="1">Nucleus</location>
    </subcellularLocation>
</comment>
<evidence type="ECO:0000259" key="3">
    <source>
        <dbReference type="PROSITE" id="PS50812"/>
    </source>
</evidence>
<dbReference type="STRING" id="1344416.A0A139AED1"/>
<name>A0A139AED1_GONPJ</name>
<organism evidence="5 6">
    <name type="scientific">Gonapodya prolifera (strain JEL478)</name>
    <name type="common">Monoblepharis prolifera</name>
    <dbReference type="NCBI Taxonomy" id="1344416"/>
    <lineage>
        <taxon>Eukaryota</taxon>
        <taxon>Fungi</taxon>
        <taxon>Fungi incertae sedis</taxon>
        <taxon>Chytridiomycota</taxon>
        <taxon>Chytridiomycota incertae sedis</taxon>
        <taxon>Monoblepharidomycetes</taxon>
        <taxon>Monoblepharidales</taxon>
        <taxon>Gonapodyaceae</taxon>
        <taxon>Gonapodya</taxon>
    </lineage>
</organism>
<dbReference type="SUPFAM" id="SSF47676">
    <property type="entry name" value="Conserved domain common to transcription factors TFIIS, elongin A, CRSP70"/>
    <property type="match status" value="1"/>
</dbReference>
<dbReference type="PROSITE" id="PS51319">
    <property type="entry name" value="TFIIS_N"/>
    <property type="match status" value="1"/>
</dbReference>
<dbReference type="SMART" id="SM00293">
    <property type="entry name" value="PWWP"/>
    <property type="match status" value="1"/>
</dbReference>
<feature type="compositionally biased region" description="Basic residues" evidence="2">
    <location>
        <begin position="154"/>
        <end position="166"/>
    </location>
</feature>
<feature type="compositionally biased region" description="Basic and acidic residues" evidence="2">
    <location>
        <begin position="217"/>
        <end position="248"/>
    </location>
</feature>
<dbReference type="Proteomes" id="UP000070544">
    <property type="component" value="Unassembled WGS sequence"/>
</dbReference>
<dbReference type="OrthoDB" id="62853at2759"/>
<feature type="compositionally biased region" description="Basic and acidic residues" evidence="2">
    <location>
        <begin position="339"/>
        <end position="349"/>
    </location>
</feature>
<feature type="domain" description="TFIIS N-terminal" evidence="4">
    <location>
        <begin position="259"/>
        <end position="342"/>
    </location>
</feature>
<dbReference type="OMA" id="WPVIVCD"/>
<proteinExistence type="predicted"/>
<feature type="compositionally biased region" description="Acidic residues" evidence="2">
    <location>
        <begin position="196"/>
        <end position="205"/>
    </location>
</feature>
<dbReference type="EMBL" id="KQ965764">
    <property type="protein sequence ID" value="KXS15151.1"/>
    <property type="molecule type" value="Genomic_DNA"/>
</dbReference>
<accession>A0A139AED1</accession>
<evidence type="ECO:0008006" key="7">
    <source>
        <dbReference type="Google" id="ProtNLM"/>
    </source>
</evidence>
<keyword evidence="6" id="KW-1185">Reference proteome</keyword>
<feature type="compositionally biased region" description="Acidic residues" evidence="2">
    <location>
        <begin position="170"/>
        <end position="182"/>
    </location>
</feature>
<dbReference type="AlphaFoldDB" id="A0A139AED1"/>
<dbReference type="Gene3D" id="2.30.30.140">
    <property type="match status" value="1"/>
</dbReference>
<dbReference type="Gene3D" id="1.20.930.10">
    <property type="entry name" value="Conserved domain common to transcription factors TFIIS, elongin A, CRSP70"/>
    <property type="match status" value="1"/>
</dbReference>
<evidence type="ECO:0000259" key="4">
    <source>
        <dbReference type="PROSITE" id="PS51319"/>
    </source>
</evidence>
<feature type="region of interest" description="Disordered" evidence="2">
    <location>
        <begin position="1"/>
        <end position="38"/>
    </location>
</feature>
<dbReference type="InterPro" id="IPR000313">
    <property type="entry name" value="PWWP_dom"/>
</dbReference>
<evidence type="ECO:0000256" key="2">
    <source>
        <dbReference type="SAM" id="MobiDB-lite"/>
    </source>
</evidence>
<dbReference type="InterPro" id="IPR035441">
    <property type="entry name" value="TFIIS/LEDGF_dom_sf"/>
</dbReference>
<feature type="region of interest" description="Disordered" evidence="2">
    <location>
        <begin position="154"/>
        <end position="254"/>
    </location>
</feature>
<evidence type="ECO:0000256" key="1">
    <source>
        <dbReference type="PROSITE-ProRule" id="PRU00649"/>
    </source>
</evidence>
<dbReference type="GO" id="GO:0005634">
    <property type="term" value="C:nucleus"/>
    <property type="evidence" value="ECO:0007669"/>
    <property type="project" value="UniProtKB-SubCell"/>
</dbReference>
<dbReference type="CDD" id="cd05162">
    <property type="entry name" value="PWWP"/>
    <property type="match status" value="1"/>
</dbReference>
<evidence type="ECO:0000313" key="5">
    <source>
        <dbReference type="EMBL" id="KXS15151.1"/>
    </source>
</evidence>
<dbReference type="PROSITE" id="PS50812">
    <property type="entry name" value="PWWP"/>
    <property type="match status" value="1"/>
</dbReference>
<keyword evidence="1" id="KW-0539">Nucleus</keyword>
<feature type="region of interest" description="Disordered" evidence="2">
    <location>
        <begin position="339"/>
        <end position="399"/>
    </location>
</feature>
<evidence type="ECO:0000313" key="6">
    <source>
        <dbReference type="Proteomes" id="UP000070544"/>
    </source>
</evidence>
<protein>
    <recommendedName>
        <fullName evidence="7">PWWP domain-containing protein</fullName>
    </recommendedName>
</protein>
<dbReference type="Pfam" id="PF08711">
    <property type="entry name" value="Med26"/>
    <property type="match status" value="1"/>
</dbReference>
<gene>
    <name evidence="5" type="ORF">M427DRAFT_57025</name>
</gene>
<dbReference type="SUPFAM" id="SSF63748">
    <property type="entry name" value="Tudor/PWWP/MBT"/>
    <property type="match status" value="1"/>
</dbReference>
<dbReference type="Pfam" id="PF00855">
    <property type="entry name" value="PWWP"/>
    <property type="match status" value="1"/>
</dbReference>
<reference evidence="5 6" key="1">
    <citation type="journal article" date="2015" name="Genome Biol. Evol.">
        <title>Phylogenomic analyses indicate that early fungi evolved digesting cell walls of algal ancestors of land plants.</title>
        <authorList>
            <person name="Chang Y."/>
            <person name="Wang S."/>
            <person name="Sekimoto S."/>
            <person name="Aerts A.L."/>
            <person name="Choi C."/>
            <person name="Clum A."/>
            <person name="LaButti K.M."/>
            <person name="Lindquist E.A."/>
            <person name="Yee Ngan C."/>
            <person name="Ohm R.A."/>
            <person name="Salamov A.A."/>
            <person name="Grigoriev I.V."/>
            <person name="Spatafora J.W."/>
            <person name="Berbee M.L."/>
        </authorList>
    </citation>
    <scope>NUCLEOTIDE SEQUENCE [LARGE SCALE GENOMIC DNA]</scope>
    <source>
        <strain evidence="5 6">JEL478</strain>
    </source>
</reference>
<sequence length="399" mass="45584">MSDEAASPKAPEQVETPSEPANADGSPEPAQSKSQRSEWKPDQLVWGHYKGFPWWPCLVAREDEINDEVMKLRKPGTTCCMFLGSYDFWWFTDSNIRDYQQYREEFGVNRKKSSGGKKWELAYELAENPEKLRKTMEARRLEYQVEWERKSKRREKLARSSEKRKKRDDTEDEDEEDGDESGEDRKKRKKRAKESEESESEEDEEEKKKRKEAKKVRKEEKERRKAEKQKQKEKEGEKENVDDRHNGDKAGGGVMKLRMKLQKYLMPDNNGPGIEDEHIAKKASDVLKEVETAAIDLAALKETKLGKVVKKMATKSLPSDPYKLVERCEALLDKWRKIDVGADKDDGKEGGATSKDAPVKDSSMEGVEVTTPKDSVGESAVMDGVDKPNDVAAPTTGSE</sequence>
<feature type="domain" description="PWWP" evidence="3">
    <location>
        <begin position="41"/>
        <end position="102"/>
    </location>
</feature>
<dbReference type="InterPro" id="IPR017923">
    <property type="entry name" value="TFIIS_N"/>
</dbReference>